<evidence type="ECO:0000256" key="1">
    <source>
        <dbReference type="ARBA" id="ARBA00022691"/>
    </source>
</evidence>
<evidence type="ECO:0000256" key="5">
    <source>
        <dbReference type="PIRSR" id="PIRSR004762-1"/>
    </source>
</evidence>
<evidence type="ECO:0000256" key="6">
    <source>
        <dbReference type="PIRSR" id="PIRSR004762-2"/>
    </source>
</evidence>
<keyword evidence="5" id="KW-0004">4Fe-4S</keyword>
<dbReference type="AlphaFoldDB" id="Q30Z22"/>
<sequence length="337" mass="36065">MTSRDILEMLAATGGGPVYAEARTVADRFFGRGVYVRGVVEFSNHCRKNCHYCGLRVANTGLERFRLEPEGILAAAALARELGAGTVVLQSGEDLRYDRRVIGDLVRRIRDTLDVAVTLSLGDFDRDTYAYWRDCGADRYLLKMETFDEALHARLRPGCTVADRLARVEMLQSLGYETGSGIIVGLPGMTDAILAEDIHRLSQLGLEMIAAGPFIPHPSTPLAAPVDHAIEKSLLVTAVLRLLNPGANIPATSALDALAADGRTRGLDAGANVVMPSVTPDAVRGGYSIYPGKNAAGRDVRDAVHGLFERLRNAGYTPVADKGFSRIAGACGGNADV</sequence>
<dbReference type="InterPro" id="IPR024021">
    <property type="entry name" value="FeFe-hyd_HydE_rSAM"/>
</dbReference>
<dbReference type="Gene3D" id="3.20.20.70">
    <property type="entry name" value="Aldolase class I"/>
    <property type="match status" value="1"/>
</dbReference>
<dbReference type="Pfam" id="PF04055">
    <property type="entry name" value="Radical_SAM"/>
    <property type="match status" value="1"/>
</dbReference>
<dbReference type="STRING" id="207559.Dde_2277"/>
<reference evidence="8 9" key="1">
    <citation type="journal article" date="2011" name="J. Bacteriol.">
        <title>Complete genome sequence and updated annotation of Desulfovibrio alaskensis G20.</title>
        <authorList>
            <person name="Hauser L.J."/>
            <person name="Land M.L."/>
            <person name="Brown S.D."/>
            <person name="Larimer F."/>
            <person name="Keller K.L."/>
            <person name="Rapp-Giles B.J."/>
            <person name="Price M.N."/>
            <person name="Lin M."/>
            <person name="Bruce D.C."/>
            <person name="Detter J.C."/>
            <person name="Tapia R."/>
            <person name="Han C.S."/>
            <person name="Goodwin L.A."/>
            <person name="Cheng J.F."/>
            <person name="Pitluck S."/>
            <person name="Copeland A."/>
            <person name="Lucas S."/>
            <person name="Nolan M."/>
            <person name="Lapidus A.L."/>
            <person name="Palumbo A.V."/>
            <person name="Wall J.D."/>
        </authorList>
    </citation>
    <scope>NUCLEOTIDE SEQUENCE [LARGE SCALE GENOMIC DNA]</scope>
    <source>
        <strain evidence="9">ATCC BAA 1058 / DSM 17464 / G20</strain>
    </source>
</reference>
<evidence type="ECO:0000256" key="3">
    <source>
        <dbReference type="ARBA" id="ARBA00023004"/>
    </source>
</evidence>
<dbReference type="SFLD" id="SFLDS00029">
    <property type="entry name" value="Radical_SAM"/>
    <property type="match status" value="1"/>
</dbReference>
<feature type="domain" description="Radical SAM core" evidence="7">
    <location>
        <begin position="32"/>
        <end position="252"/>
    </location>
</feature>
<dbReference type="Proteomes" id="UP000002710">
    <property type="component" value="Chromosome"/>
</dbReference>
<dbReference type="InterPro" id="IPR007197">
    <property type="entry name" value="rSAM"/>
</dbReference>
<keyword evidence="4 5" id="KW-0411">Iron-sulfur</keyword>
<dbReference type="SFLD" id="SFLDG01082">
    <property type="entry name" value="B12-binding_domain_containing"/>
    <property type="match status" value="1"/>
</dbReference>
<dbReference type="SUPFAM" id="SSF102114">
    <property type="entry name" value="Radical SAM enzymes"/>
    <property type="match status" value="1"/>
</dbReference>
<keyword evidence="1 5" id="KW-0949">S-adenosyl-L-methionine</keyword>
<organism evidence="8 9">
    <name type="scientific">Oleidesulfovibrio alaskensis (strain ATCC BAA-1058 / DSM 17464 / G20)</name>
    <name type="common">Desulfovibrio alaskensis</name>
    <dbReference type="NCBI Taxonomy" id="207559"/>
    <lineage>
        <taxon>Bacteria</taxon>
        <taxon>Pseudomonadati</taxon>
        <taxon>Thermodesulfobacteriota</taxon>
        <taxon>Desulfovibrionia</taxon>
        <taxon>Desulfovibrionales</taxon>
        <taxon>Desulfovibrionaceae</taxon>
        <taxon>Oleidesulfovibrio</taxon>
    </lineage>
</organism>
<feature type="binding site" evidence="5">
    <location>
        <position position="53"/>
    </location>
    <ligand>
        <name>[4Fe-4S] cluster</name>
        <dbReference type="ChEBI" id="CHEBI:49883"/>
        <note>4Fe-4S-S-AdoMet</note>
    </ligand>
</feature>
<dbReference type="NCBIfam" id="TIGR03956">
    <property type="entry name" value="rSAM_HydE"/>
    <property type="match status" value="1"/>
</dbReference>
<dbReference type="PANTHER" id="PTHR43726">
    <property type="entry name" value="3-METHYLORNITHINE SYNTHASE"/>
    <property type="match status" value="1"/>
</dbReference>
<feature type="binding site" evidence="6">
    <location>
        <position position="164"/>
    </location>
    <ligand>
        <name>S-adenosyl-L-methionine</name>
        <dbReference type="ChEBI" id="CHEBI:59789"/>
    </ligand>
</feature>
<dbReference type="RefSeq" id="WP_011368159.1">
    <property type="nucleotide sequence ID" value="NC_007519.1"/>
</dbReference>
<proteinExistence type="predicted"/>
<dbReference type="GO" id="GO:0016740">
    <property type="term" value="F:transferase activity"/>
    <property type="evidence" value="ECO:0007669"/>
    <property type="project" value="TreeGrafter"/>
</dbReference>
<dbReference type="InterPro" id="IPR006638">
    <property type="entry name" value="Elp3/MiaA/NifB-like_rSAM"/>
</dbReference>
<evidence type="ECO:0000313" key="8">
    <source>
        <dbReference type="EMBL" id="ABB39074.1"/>
    </source>
</evidence>
<evidence type="ECO:0000313" key="9">
    <source>
        <dbReference type="Proteomes" id="UP000002710"/>
    </source>
</evidence>
<dbReference type="eggNOG" id="COG0502">
    <property type="taxonomic scope" value="Bacteria"/>
</dbReference>
<dbReference type="EMBL" id="CP000112">
    <property type="protein sequence ID" value="ABB39074.1"/>
    <property type="molecule type" value="Genomic_DNA"/>
</dbReference>
<dbReference type="InterPro" id="IPR058240">
    <property type="entry name" value="rSAM_sf"/>
</dbReference>
<dbReference type="PROSITE" id="PS51918">
    <property type="entry name" value="RADICAL_SAM"/>
    <property type="match status" value="1"/>
</dbReference>
<dbReference type="KEGG" id="dde:Dde_2277"/>
<dbReference type="PANTHER" id="PTHR43726:SF1">
    <property type="entry name" value="BIOTIN SYNTHASE"/>
    <property type="match status" value="1"/>
</dbReference>
<feature type="binding site" evidence="6">
    <location>
        <position position="145"/>
    </location>
    <ligand>
        <name>S-adenosyl-L-methionine</name>
        <dbReference type="ChEBI" id="CHEBI:59789"/>
    </ligand>
</feature>
<evidence type="ECO:0000256" key="4">
    <source>
        <dbReference type="ARBA" id="ARBA00023014"/>
    </source>
</evidence>
<feature type="binding site" evidence="6">
    <location>
        <position position="156"/>
    </location>
    <ligand>
        <name>S-adenosyl-L-methionine</name>
        <dbReference type="ChEBI" id="CHEBI:59789"/>
    </ligand>
</feature>
<evidence type="ECO:0000256" key="2">
    <source>
        <dbReference type="ARBA" id="ARBA00022723"/>
    </source>
</evidence>
<protein>
    <submittedName>
        <fullName evidence="8">Radical SAM domain protein</fullName>
    </submittedName>
</protein>
<dbReference type="CDD" id="cd01335">
    <property type="entry name" value="Radical_SAM"/>
    <property type="match status" value="1"/>
</dbReference>
<dbReference type="SFLD" id="SFLDG01060">
    <property type="entry name" value="BATS_domain_containing"/>
    <property type="match status" value="1"/>
</dbReference>
<dbReference type="SFLD" id="SFLDG01280">
    <property type="entry name" value="HydE/PylB-like"/>
    <property type="match status" value="1"/>
</dbReference>
<name>Q30Z22_OLEA2</name>
<keyword evidence="9" id="KW-1185">Reference proteome</keyword>
<comment type="cofactor">
    <cofactor evidence="5">
        <name>[4Fe-4S] cluster</name>
        <dbReference type="ChEBI" id="CHEBI:49883"/>
    </cofactor>
    <text evidence="5">Binds 1 [4Fe-4S] cluster. The cluster is coordinated with 3 cysteines and an exchangeable S-adenosyl-L-methionine.</text>
</comment>
<dbReference type="InterPro" id="IPR034422">
    <property type="entry name" value="HydE/PylB-like"/>
</dbReference>
<dbReference type="HOGENOM" id="CLU_033172_0_1_7"/>
<dbReference type="GO" id="GO:0051539">
    <property type="term" value="F:4 iron, 4 sulfur cluster binding"/>
    <property type="evidence" value="ECO:0007669"/>
    <property type="project" value="UniProtKB-KW"/>
</dbReference>
<gene>
    <name evidence="8" type="ordered locus">Dde_2277</name>
</gene>
<dbReference type="InterPro" id="IPR013785">
    <property type="entry name" value="Aldolase_TIM"/>
</dbReference>
<feature type="binding site" evidence="5">
    <location>
        <position position="46"/>
    </location>
    <ligand>
        <name>[4Fe-4S] cluster</name>
        <dbReference type="ChEBI" id="CHEBI:49883"/>
        <note>4Fe-4S-S-AdoMet</note>
    </ligand>
</feature>
<evidence type="ECO:0000259" key="7">
    <source>
        <dbReference type="PROSITE" id="PS51918"/>
    </source>
</evidence>
<dbReference type="GO" id="GO:0046872">
    <property type="term" value="F:metal ion binding"/>
    <property type="evidence" value="ECO:0007669"/>
    <property type="project" value="UniProtKB-KW"/>
</dbReference>
<feature type="binding site" evidence="6">
    <location>
        <position position="120"/>
    </location>
    <ligand>
        <name>(3R)-3-methyl-D-ornithine</name>
        <dbReference type="ChEBI" id="CHEBI:64642"/>
    </ligand>
</feature>
<keyword evidence="3 5" id="KW-0408">Iron</keyword>
<dbReference type="SMART" id="SM00729">
    <property type="entry name" value="Elp3"/>
    <property type="match status" value="1"/>
</dbReference>
<keyword evidence="2" id="KW-0479">Metal-binding</keyword>
<dbReference type="PIRSF" id="PIRSF004762">
    <property type="entry name" value="CHP00423"/>
    <property type="match status" value="1"/>
</dbReference>
<feature type="binding site" evidence="5">
    <location>
        <position position="50"/>
    </location>
    <ligand>
        <name>[4Fe-4S] cluster</name>
        <dbReference type="ChEBI" id="CHEBI:49883"/>
        <note>4Fe-4S-S-AdoMet</note>
    </ligand>
</feature>
<accession>Q30Z22</accession>